<dbReference type="GO" id="GO:0003677">
    <property type="term" value="F:DNA binding"/>
    <property type="evidence" value="ECO:0007669"/>
    <property type="project" value="InterPro"/>
</dbReference>
<sequence length="315" mass="35204">MWGSQFEPSRPPFLRSRLGAKLRRMREAANLTLDEAAPLLDKKRSALHRVETGETKPNTHLVRSMMDVYDCHDPALINEVRKALKRPWYYAYGRQNQYHVDVETEAALVCDFSTLVVPELLQTEEYTLALLKNWDHPAPFDEVIVRRIRQQRLTAGKRSLRLIAVIDEIVLRRTVGGPETMREQLQRLIDTACLRTAALHILPAEGQSPCAATGAFTLMTLPGSADPDLLHIDHLAGPLDSEDSQKLSYAHGVFKHLRSHALSETESVELIERALAETHQPSASPNDVDRAPHSSCDGTTAMASPHYPPARDTSG</sequence>
<evidence type="ECO:0000313" key="3">
    <source>
        <dbReference type="EMBL" id="SMD27598.1"/>
    </source>
</evidence>
<dbReference type="Pfam" id="PF19054">
    <property type="entry name" value="DUF5753"/>
    <property type="match status" value="1"/>
</dbReference>
<name>A0A1W2G119_KIBAR</name>
<dbReference type="Pfam" id="PF13560">
    <property type="entry name" value="HTH_31"/>
    <property type="match status" value="1"/>
</dbReference>
<protein>
    <submittedName>
        <fullName evidence="3">Helix-turn-helix domain-containing protein</fullName>
    </submittedName>
</protein>
<dbReference type="CDD" id="cd00093">
    <property type="entry name" value="HTH_XRE"/>
    <property type="match status" value="1"/>
</dbReference>
<proteinExistence type="predicted"/>
<dbReference type="Proteomes" id="UP000192674">
    <property type="component" value="Unassembled WGS sequence"/>
</dbReference>
<reference evidence="3 4" key="1">
    <citation type="submission" date="2017-04" db="EMBL/GenBank/DDBJ databases">
        <authorList>
            <person name="Afonso C.L."/>
            <person name="Miller P.J."/>
            <person name="Scott M.A."/>
            <person name="Spackman E."/>
            <person name="Goraichik I."/>
            <person name="Dimitrov K.M."/>
            <person name="Suarez D.L."/>
            <person name="Swayne D.E."/>
        </authorList>
    </citation>
    <scope>NUCLEOTIDE SEQUENCE [LARGE SCALE GENOMIC DNA]</scope>
    <source>
        <strain evidence="3 4">DSM 43828</strain>
    </source>
</reference>
<dbReference type="PROSITE" id="PS50943">
    <property type="entry name" value="HTH_CROC1"/>
    <property type="match status" value="1"/>
</dbReference>
<evidence type="ECO:0000313" key="4">
    <source>
        <dbReference type="Proteomes" id="UP000192674"/>
    </source>
</evidence>
<gene>
    <name evidence="3" type="ORF">SAMN05661093_11208</name>
</gene>
<dbReference type="Gene3D" id="1.10.260.40">
    <property type="entry name" value="lambda repressor-like DNA-binding domains"/>
    <property type="match status" value="1"/>
</dbReference>
<evidence type="ECO:0000259" key="2">
    <source>
        <dbReference type="PROSITE" id="PS50943"/>
    </source>
</evidence>
<evidence type="ECO:0000256" key="1">
    <source>
        <dbReference type="SAM" id="MobiDB-lite"/>
    </source>
</evidence>
<feature type="region of interest" description="Disordered" evidence="1">
    <location>
        <begin position="278"/>
        <end position="315"/>
    </location>
</feature>
<dbReference type="InterPro" id="IPR001387">
    <property type="entry name" value="Cro/C1-type_HTH"/>
</dbReference>
<dbReference type="SUPFAM" id="SSF47413">
    <property type="entry name" value="lambda repressor-like DNA-binding domains"/>
    <property type="match status" value="1"/>
</dbReference>
<dbReference type="SMART" id="SM00530">
    <property type="entry name" value="HTH_XRE"/>
    <property type="match status" value="1"/>
</dbReference>
<dbReference type="EMBL" id="FWXV01000030">
    <property type="protein sequence ID" value="SMD27598.1"/>
    <property type="molecule type" value="Genomic_DNA"/>
</dbReference>
<feature type="domain" description="HTH cro/C1-type" evidence="2">
    <location>
        <begin position="22"/>
        <end position="77"/>
    </location>
</feature>
<dbReference type="InterPro" id="IPR043917">
    <property type="entry name" value="DUF5753"/>
</dbReference>
<keyword evidence="4" id="KW-1185">Reference proteome</keyword>
<organism evidence="3 4">
    <name type="scientific">Kibdelosporangium aridum</name>
    <dbReference type="NCBI Taxonomy" id="2030"/>
    <lineage>
        <taxon>Bacteria</taxon>
        <taxon>Bacillati</taxon>
        <taxon>Actinomycetota</taxon>
        <taxon>Actinomycetes</taxon>
        <taxon>Pseudonocardiales</taxon>
        <taxon>Pseudonocardiaceae</taxon>
        <taxon>Kibdelosporangium</taxon>
    </lineage>
</organism>
<accession>A0A1W2G119</accession>
<dbReference type="InterPro" id="IPR010982">
    <property type="entry name" value="Lambda_DNA-bd_dom_sf"/>
</dbReference>
<dbReference type="AlphaFoldDB" id="A0A1W2G119"/>